<evidence type="ECO:0000256" key="14">
    <source>
        <dbReference type="PIRSR" id="PIRSR618044-2"/>
    </source>
</evidence>
<feature type="domain" description="Peptidase S11 D-Ala-D-Ala carboxypeptidase A C-terminal" evidence="18">
    <location>
        <begin position="337"/>
        <end position="386"/>
    </location>
</feature>
<comment type="pathway">
    <text evidence="2">Cell wall biogenesis; peptidoglycan biosynthesis.</text>
</comment>
<dbReference type="UniPathway" id="UPA00219"/>
<dbReference type="GO" id="GO:0071555">
    <property type="term" value="P:cell wall organization"/>
    <property type="evidence" value="ECO:0007669"/>
    <property type="project" value="UniProtKB-KW"/>
</dbReference>
<evidence type="ECO:0000256" key="1">
    <source>
        <dbReference type="ARBA" id="ARBA00003217"/>
    </source>
</evidence>
<evidence type="ECO:0000256" key="2">
    <source>
        <dbReference type="ARBA" id="ARBA00004752"/>
    </source>
</evidence>
<dbReference type="GO" id="GO:0008360">
    <property type="term" value="P:regulation of cell shape"/>
    <property type="evidence" value="ECO:0007669"/>
    <property type="project" value="UniProtKB-KW"/>
</dbReference>
<dbReference type="InterPro" id="IPR012338">
    <property type="entry name" value="Beta-lactam/transpept-like"/>
</dbReference>
<evidence type="ECO:0000256" key="7">
    <source>
        <dbReference type="ARBA" id="ARBA00022729"/>
    </source>
</evidence>
<dbReference type="AlphaFoldDB" id="A0A6L5XYX4"/>
<evidence type="ECO:0000256" key="3">
    <source>
        <dbReference type="ARBA" id="ARBA00007164"/>
    </source>
</evidence>
<feature type="domain" description="Peptidase S11 D-alanyl-D-alanine carboxypeptidase A N-terminal" evidence="17">
    <location>
        <begin position="34"/>
        <end position="256"/>
    </location>
</feature>
<dbReference type="Gene3D" id="2.60.410.10">
    <property type="entry name" value="D-Ala-D-Ala carboxypeptidase, C-terminal domain"/>
    <property type="match status" value="1"/>
</dbReference>
<dbReference type="Pfam" id="PF00768">
    <property type="entry name" value="Peptidase_S11"/>
    <property type="match status" value="1"/>
</dbReference>
<evidence type="ECO:0000256" key="5">
    <source>
        <dbReference type="ARBA" id="ARBA00022645"/>
    </source>
</evidence>
<reference evidence="19 20" key="1">
    <citation type="submission" date="2019-08" db="EMBL/GenBank/DDBJ databases">
        <title>In-depth cultivation of the pig gut microbiome towards novel bacterial diversity and tailored functional studies.</title>
        <authorList>
            <person name="Wylensek D."/>
            <person name="Hitch T.C.A."/>
            <person name="Clavel T."/>
        </authorList>
    </citation>
    <scope>NUCLEOTIDE SEQUENCE [LARGE SCALE GENOMIC DNA]</scope>
    <source>
        <strain evidence="19 20">WCA-693-APC-MOT-I</strain>
    </source>
</reference>
<keyword evidence="8" id="KW-0378">Hydrolase</keyword>
<feature type="binding site" evidence="14">
    <location>
        <position position="233"/>
    </location>
    <ligand>
        <name>substrate</name>
    </ligand>
</feature>
<evidence type="ECO:0000256" key="10">
    <source>
        <dbReference type="ARBA" id="ARBA00022984"/>
    </source>
</evidence>
<dbReference type="PANTHER" id="PTHR21581">
    <property type="entry name" value="D-ALANYL-D-ALANINE CARBOXYPEPTIDASE"/>
    <property type="match status" value="1"/>
</dbReference>
<dbReference type="GO" id="GO:0006508">
    <property type="term" value="P:proteolysis"/>
    <property type="evidence" value="ECO:0007669"/>
    <property type="project" value="UniProtKB-KW"/>
</dbReference>
<sequence length="402" mass="45510">MKKIISIILIFLLLFPACFVQAEEKEKIEEPSGLYALCSCLMDADSGRVLFEKNGEEQRAMASTTKIMTLIVTLENCDLNEVVTISQNAARQPDVQLNVNIGEKYYLKDLCYSLMLESHNDSAVAIAEHVGKSVENFANMMNEKAKELDLVHTHFITPNGLDAENADGIHGTTAVELAKIMRYCIKESPKKDLFLKITGTSSHSFSDLDGKRTFSCRNHNAFLNMMEGALSGKTGFTSKAGYCYVGALERDGKMFVVALLGCGWPNNKSYKWSDTKKLMSYGIDNYEYRTVWKEPKLSPVFVKNGIPKSGEKSDLAYANLYVKCTKQDKEREWLLRNDENVHVSFECKNKLEAPVKEETKVGRILYSLEGTVLKEYPIVTDCAVEKLDYWWCCQKILKQFFL</sequence>
<keyword evidence="9" id="KW-0133">Cell shape</keyword>
<keyword evidence="6" id="KW-0645">Protease</keyword>
<evidence type="ECO:0000256" key="15">
    <source>
        <dbReference type="RuleBase" id="RU004016"/>
    </source>
</evidence>
<evidence type="ECO:0000259" key="18">
    <source>
        <dbReference type="Pfam" id="PF07943"/>
    </source>
</evidence>
<dbReference type="GO" id="GO:0009252">
    <property type="term" value="P:peptidoglycan biosynthetic process"/>
    <property type="evidence" value="ECO:0007669"/>
    <property type="project" value="UniProtKB-UniPathway"/>
</dbReference>
<accession>A0A6L5XYX4</accession>
<feature type="chain" id="PRO_5026865697" description="serine-type D-Ala-D-Ala carboxypeptidase" evidence="16">
    <location>
        <begin position="23"/>
        <end position="402"/>
    </location>
</feature>
<keyword evidence="10" id="KW-0573">Peptidoglycan synthesis</keyword>
<gene>
    <name evidence="19" type="ORF">FYJ58_05890</name>
</gene>
<feature type="active site" description="Proton acceptor" evidence="13">
    <location>
        <position position="66"/>
    </location>
</feature>
<dbReference type="InterPro" id="IPR012907">
    <property type="entry name" value="Peptidase_S11_C"/>
</dbReference>
<evidence type="ECO:0000256" key="6">
    <source>
        <dbReference type="ARBA" id="ARBA00022670"/>
    </source>
</evidence>
<dbReference type="PANTHER" id="PTHR21581:SF33">
    <property type="entry name" value="D-ALANYL-D-ALANINE CARBOXYPEPTIDASE DACB"/>
    <property type="match status" value="1"/>
</dbReference>
<evidence type="ECO:0000259" key="17">
    <source>
        <dbReference type="Pfam" id="PF00768"/>
    </source>
</evidence>
<dbReference type="Gene3D" id="3.40.710.10">
    <property type="entry name" value="DD-peptidase/beta-lactamase superfamily"/>
    <property type="match status" value="1"/>
</dbReference>
<keyword evidence="11" id="KW-0961">Cell wall biogenesis/degradation</keyword>
<comment type="caution">
    <text evidence="19">The sequence shown here is derived from an EMBL/GenBank/DDBJ whole genome shotgun (WGS) entry which is preliminary data.</text>
</comment>
<keyword evidence="5 19" id="KW-0121">Carboxypeptidase</keyword>
<dbReference type="RefSeq" id="WP_154518680.1">
    <property type="nucleotide sequence ID" value="NZ_VUMT01000006.1"/>
</dbReference>
<keyword evidence="20" id="KW-1185">Reference proteome</keyword>
<protein>
    <recommendedName>
        <fullName evidence="4">serine-type D-Ala-D-Ala carboxypeptidase</fullName>
        <ecNumber evidence="4">3.4.16.4</ecNumber>
    </recommendedName>
</protein>
<feature type="active site" description="Acyl-ester intermediate" evidence="13">
    <location>
        <position position="63"/>
    </location>
</feature>
<dbReference type="InterPro" id="IPR018044">
    <property type="entry name" value="Peptidase_S11"/>
</dbReference>
<proteinExistence type="inferred from homology"/>
<feature type="signal peptide" evidence="16">
    <location>
        <begin position="1"/>
        <end position="22"/>
    </location>
</feature>
<evidence type="ECO:0000256" key="16">
    <source>
        <dbReference type="SAM" id="SignalP"/>
    </source>
</evidence>
<comment type="function">
    <text evidence="1">Removes C-terminal D-alanyl residues from sugar-peptide cell wall precursors.</text>
</comment>
<comment type="catalytic activity">
    <reaction evidence="12">
        <text>Preferential cleavage: (Ac)2-L-Lys-D-Ala-|-D-Ala. Also transpeptidation of peptidyl-alanyl moieties that are N-acyl substituents of D-alanine.</text>
        <dbReference type="EC" id="3.4.16.4"/>
    </reaction>
</comment>
<feature type="active site" evidence="13">
    <location>
        <position position="118"/>
    </location>
</feature>
<dbReference type="GO" id="GO:0009002">
    <property type="term" value="F:serine-type D-Ala-D-Ala carboxypeptidase activity"/>
    <property type="evidence" value="ECO:0007669"/>
    <property type="project" value="UniProtKB-EC"/>
</dbReference>
<comment type="similarity">
    <text evidence="3 15">Belongs to the peptidase S11 family.</text>
</comment>
<dbReference type="InterPro" id="IPR001967">
    <property type="entry name" value="Peptidase_S11_N"/>
</dbReference>
<dbReference type="PRINTS" id="PR00725">
    <property type="entry name" value="DADACBPTASE1"/>
</dbReference>
<evidence type="ECO:0000256" key="12">
    <source>
        <dbReference type="ARBA" id="ARBA00034000"/>
    </source>
</evidence>
<evidence type="ECO:0000256" key="4">
    <source>
        <dbReference type="ARBA" id="ARBA00012448"/>
    </source>
</evidence>
<evidence type="ECO:0000256" key="8">
    <source>
        <dbReference type="ARBA" id="ARBA00022801"/>
    </source>
</evidence>
<dbReference type="EMBL" id="VUMT01000006">
    <property type="protein sequence ID" value="MSS63408.1"/>
    <property type="molecule type" value="Genomic_DNA"/>
</dbReference>
<name>A0A6L5XYX4_9FIRM</name>
<evidence type="ECO:0000256" key="9">
    <source>
        <dbReference type="ARBA" id="ARBA00022960"/>
    </source>
</evidence>
<evidence type="ECO:0000313" key="19">
    <source>
        <dbReference type="EMBL" id="MSS63408.1"/>
    </source>
</evidence>
<evidence type="ECO:0000313" key="20">
    <source>
        <dbReference type="Proteomes" id="UP000482209"/>
    </source>
</evidence>
<dbReference type="InterPro" id="IPR037167">
    <property type="entry name" value="Peptidase_S11_C_sf"/>
</dbReference>
<dbReference type="Proteomes" id="UP000482209">
    <property type="component" value="Unassembled WGS sequence"/>
</dbReference>
<dbReference type="Pfam" id="PF07943">
    <property type="entry name" value="PBP5_C"/>
    <property type="match status" value="1"/>
</dbReference>
<organism evidence="19 20">
    <name type="scientific">Velocimicrobium porci</name>
    <dbReference type="NCBI Taxonomy" id="2606634"/>
    <lineage>
        <taxon>Bacteria</taxon>
        <taxon>Bacillati</taxon>
        <taxon>Bacillota</taxon>
        <taxon>Clostridia</taxon>
        <taxon>Lachnospirales</taxon>
        <taxon>Lachnospiraceae</taxon>
        <taxon>Velocimicrobium</taxon>
    </lineage>
</organism>
<evidence type="ECO:0000256" key="13">
    <source>
        <dbReference type="PIRSR" id="PIRSR618044-1"/>
    </source>
</evidence>
<dbReference type="SUPFAM" id="SSF56601">
    <property type="entry name" value="beta-lactamase/transpeptidase-like"/>
    <property type="match status" value="1"/>
</dbReference>
<dbReference type="InterPro" id="IPR015956">
    <property type="entry name" value="Peniciliin-bd_prot_C_sf"/>
</dbReference>
<dbReference type="SUPFAM" id="SSF69189">
    <property type="entry name" value="Penicillin-binding protein associated domain"/>
    <property type="match status" value="1"/>
</dbReference>
<dbReference type="EC" id="3.4.16.4" evidence="4"/>
<keyword evidence="7 16" id="KW-0732">Signal</keyword>
<evidence type="ECO:0000256" key="11">
    <source>
        <dbReference type="ARBA" id="ARBA00023316"/>
    </source>
</evidence>